<dbReference type="EMBL" id="NSJV01000058">
    <property type="protein sequence ID" value="PAU50368.1"/>
    <property type="molecule type" value="Genomic_DNA"/>
</dbReference>
<dbReference type="PANTHER" id="PTHR42877">
    <property type="entry name" value="L-ORNITHINE N(5)-MONOOXYGENASE-RELATED"/>
    <property type="match status" value="1"/>
</dbReference>
<dbReference type="PANTHER" id="PTHR42877:SF4">
    <property type="entry name" value="FAD_NAD(P)-BINDING DOMAIN-CONTAINING PROTEIN-RELATED"/>
    <property type="match status" value="1"/>
</dbReference>
<evidence type="ECO:0000313" key="6">
    <source>
        <dbReference type="EMBL" id="PAU50368.1"/>
    </source>
</evidence>
<protein>
    <submittedName>
        <fullName evidence="6">4-hydroxyacetophenone monooxygenase</fullName>
    </submittedName>
</protein>
<keyword evidence="7" id="KW-1185">Reference proteome</keyword>
<dbReference type="SUPFAM" id="SSF51905">
    <property type="entry name" value="FAD/NAD(P)-binding domain"/>
    <property type="match status" value="2"/>
</dbReference>
<dbReference type="InterPro" id="IPR051209">
    <property type="entry name" value="FAD-bind_Monooxygenase_sf"/>
</dbReference>
<reference evidence="6 7" key="1">
    <citation type="submission" date="2017-08" db="EMBL/GenBank/DDBJ databases">
        <title>Genome sequence of Streptomyces albireticuli NRRL B-1670.</title>
        <authorList>
            <person name="Graham D.E."/>
            <person name="Mahan K.M."/>
            <person name="Klingeman D.M."/>
            <person name="Hettich R.L."/>
            <person name="Parry R.J."/>
            <person name="Spain J.C."/>
        </authorList>
    </citation>
    <scope>NUCLEOTIDE SEQUENCE [LARGE SCALE GENOMIC DNA]</scope>
    <source>
        <strain evidence="6 7">NRRL B-1670</strain>
    </source>
</reference>
<dbReference type="Proteomes" id="UP000218944">
    <property type="component" value="Unassembled WGS sequence"/>
</dbReference>
<evidence type="ECO:0000256" key="2">
    <source>
        <dbReference type="ARBA" id="ARBA00022630"/>
    </source>
</evidence>
<name>A0A2A2DD06_9ACTN</name>
<dbReference type="AlphaFoldDB" id="A0A2A2DD06"/>
<accession>A0A2A2DD06</accession>
<dbReference type="InterPro" id="IPR036188">
    <property type="entry name" value="FAD/NAD-bd_sf"/>
</dbReference>
<dbReference type="GO" id="GO:0004499">
    <property type="term" value="F:N,N-dimethylaniline monooxygenase activity"/>
    <property type="evidence" value="ECO:0007669"/>
    <property type="project" value="InterPro"/>
</dbReference>
<keyword evidence="4" id="KW-0560">Oxidoreductase</keyword>
<comment type="caution">
    <text evidence="6">The sequence shown here is derived from an EMBL/GenBank/DDBJ whole genome shotgun (WGS) entry which is preliminary data.</text>
</comment>
<evidence type="ECO:0000256" key="4">
    <source>
        <dbReference type="ARBA" id="ARBA00023002"/>
    </source>
</evidence>
<proteinExistence type="inferred from homology"/>
<feature type="region of interest" description="Disordered" evidence="5">
    <location>
        <begin position="642"/>
        <end position="667"/>
    </location>
</feature>
<feature type="compositionally biased region" description="Low complexity" evidence="5">
    <location>
        <begin position="657"/>
        <end position="667"/>
    </location>
</feature>
<evidence type="ECO:0000256" key="5">
    <source>
        <dbReference type="SAM" id="MobiDB-lite"/>
    </source>
</evidence>
<dbReference type="InterPro" id="IPR020946">
    <property type="entry name" value="Flavin_mOase-like"/>
</dbReference>
<keyword evidence="3" id="KW-0274">FAD</keyword>
<feature type="compositionally biased region" description="Basic and acidic residues" evidence="5">
    <location>
        <begin position="642"/>
        <end position="656"/>
    </location>
</feature>
<keyword evidence="2" id="KW-0285">Flavoprotein</keyword>
<dbReference type="RefSeq" id="WP_095578867.1">
    <property type="nucleotide sequence ID" value="NZ_JAJQQQ010000001.1"/>
</dbReference>
<evidence type="ECO:0000313" key="7">
    <source>
        <dbReference type="Proteomes" id="UP000218944"/>
    </source>
</evidence>
<organism evidence="6 7">
    <name type="scientific">Streptomyces albireticuli</name>
    <dbReference type="NCBI Taxonomy" id="1940"/>
    <lineage>
        <taxon>Bacteria</taxon>
        <taxon>Bacillati</taxon>
        <taxon>Actinomycetota</taxon>
        <taxon>Actinomycetes</taxon>
        <taxon>Kitasatosporales</taxon>
        <taxon>Streptomycetaceae</taxon>
        <taxon>Streptomyces</taxon>
    </lineage>
</organism>
<evidence type="ECO:0000256" key="3">
    <source>
        <dbReference type="ARBA" id="ARBA00022827"/>
    </source>
</evidence>
<sequence length="667" mass="74274">MSFLGPLKPITVDDDALRAHLESAEVPALLMTVAHLTGDLSVLREDLRAAGWLFAPQGGLSAEQRAAARETAFDALVRYRRAGSVPPPPPDRETLRRISGWAMGGDTEDMLPLLAEEIVLADQDPRAPRWRAKDLAAPAGEAPEGPRDPAPVRVSIIGAGMSGLLAGHRLAQAGVPFTIYEKNEDVGGTWLENRYPGCRVDVPSHLYSYPFANRSDWPDHFCTQDQLLEYFRAFAEEYGLYEHIRFDTEVREACWEEEHARWRLELCGPDGTRSVRSEVLVSAVGQLNRPKLPDIPGRERFAGPAFHSAAWDHGVPLAGRRVAVVGTGASAYQFIPEVAESAGELTVFQRTPPWLRPTPHYHDAVPPSTAWLYEHLPYYAAWHRFWLFAPGLRGVLEGWIVDPDHPPTERAVSAANDELRATLTRHLEAQLTDAPELLPLVLPRYPVGAKRVLRDNGMWLRTLRRDNVSLITEKISEITEDGVRTADGVLHEIDILIYGTGFAASHFLAPMRVTGIGGADLHDTWDGDARAYLGLTVPGFPNLFCLYGPNTNLSGQGGSIFYFSECGVTYLLDAVRLLLESGRRSLDVKRDVHDAYNAWVDRANSERAWGWSKVSNWFTNEKGRSAQNWPFTAQEYWRRTRRVDPSDYETPDRPGRAADPAASSGKR</sequence>
<gene>
    <name evidence="6" type="ORF">CK936_02975</name>
</gene>
<keyword evidence="6" id="KW-0503">Monooxygenase</keyword>
<dbReference type="Gene3D" id="3.50.50.60">
    <property type="entry name" value="FAD/NAD(P)-binding domain"/>
    <property type="match status" value="2"/>
</dbReference>
<comment type="similarity">
    <text evidence="1">Belongs to the FAD-binding monooxygenase family.</text>
</comment>
<evidence type="ECO:0000256" key="1">
    <source>
        <dbReference type="ARBA" id="ARBA00010139"/>
    </source>
</evidence>
<dbReference type="Pfam" id="PF00743">
    <property type="entry name" value="FMO-like"/>
    <property type="match status" value="1"/>
</dbReference>
<dbReference type="GO" id="GO:0050660">
    <property type="term" value="F:flavin adenine dinucleotide binding"/>
    <property type="evidence" value="ECO:0007669"/>
    <property type="project" value="InterPro"/>
</dbReference>
<dbReference type="GO" id="GO:0050661">
    <property type="term" value="F:NADP binding"/>
    <property type="evidence" value="ECO:0007669"/>
    <property type="project" value="InterPro"/>
</dbReference>